<evidence type="ECO:0000256" key="1">
    <source>
        <dbReference type="ARBA" id="ARBA00022448"/>
    </source>
</evidence>
<dbReference type="InterPro" id="IPR015854">
    <property type="entry name" value="ABC_transpr_LolD-like"/>
</dbReference>
<feature type="domain" description="ABC transporter" evidence="5">
    <location>
        <begin position="24"/>
        <end position="242"/>
    </location>
</feature>
<dbReference type="Pfam" id="PF00005">
    <property type="entry name" value="ABC_tran"/>
    <property type="match status" value="1"/>
</dbReference>
<dbReference type="Proteomes" id="UP000318594">
    <property type="component" value="Chromosome"/>
</dbReference>
<dbReference type="PANTHER" id="PTHR24220">
    <property type="entry name" value="IMPORT ATP-BINDING PROTEIN"/>
    <property type="match status" value="1"/>
</dbReference>
<dbReference type="InterPro" id="IPR003593">
    <property type="entry name" value="AAA+_ATPase"/>
</dbReference>
<feature type="region of interest" description="Disordered" evidence="4">
    <location>
        <begin position="1"/>
        <end position="28"/>
    </location>
</feature>
<proteinExistence type="predicted"/>
<dbReference type="CDD" id="cd03255">
    <property type="entry name" value="ABC_MJ0796_LolCDE_FtsE"/>
    <property type="match status" value="1"/>
</dbReference>
<sequence>MRSYQHARRPASSHKGKNHMNPTVSGESLSKTFISGSTRVHAINNVSVSFTHSGVHLLMGESGSGKSTLINLLAGLDTPDSGSVYAEGVTVSDQSEASRAQFRLRHIAVIFQDDNLIAELTNTENIALPLWAQGTSKSDATEIAHEAMRKLGIESLGRRHPGEVSGGQRQRVGVARALASGQHILLADEPTGALDSTTSEGLFELLGDLAHDNQMCVIVATHDPLAMKHCDSVTTLLDGQIVA</sequence>
<feature type="compositionally biased region" description="Basic residues" evidence="4">
    <location>
        <begin position="1"/>
        <end position="18"/>
    </location>
</feature>
<keyword evidence="7" id="KW-1185">Reference proteome</keyword>
<evidence type="ECO:0000313" key="7">
    <source>
        <dbReference type="Proteomes" id="UP000318594"/>
    </source>
</evidence>
<dbReference type="InterPro" id="IPR003439">
    <property type="entry name" value="ABC_transporter-like_ATP-bd"/>
</dbReference>
<gene>
    <name evidence="6" type="ORF">CacPP4_06930</name>
</gene>
<dbReference type="InterPro" id="IPR027417">
    <property type="entry name" value="P-loop_NTPase"/>
</dbReference>
<dbReference type="PROSITE" id="PS50893">
    <property type="entry name" value="ABC_TRANSPORTER_2"/>
    <property type="match status" value="1"/>
</dbReference>
<evidence type="ECO:0000313" key="6">
    <source>
        <dbReference type="EMBL" id="BBK84078.1"/>
    </source>
</evidence>
<evidence type="ECO:0000256" key="3">
    <source>
        <dbReference type="ARBA" id="ARBA00022840"/>
    </source>
</evidence>
<dbReference type="SMART" id="SM00382">
    <property type="entry name" value="AAA"/>
    <property type="match status" value="1"/>
</dbReference>
<dbReference type="EMBL" id="AP019723">
    <property type="protein sequence ID" value="BBK84078.1"/>
    <property type="molecule type" value="Genomic_DNA"/>
</dbReference>
<name>A0ABM7GXE2_CUTAC</name>
<keyword evidence="3" id="KW-0067">ATP-binding</keyword>
<dbReference type="PROSITE" id="PS00211">
    <property type="entry name" value="ABC_TRANSPORTER_1"/>
    <property type="match status" value="1"/>
</dbReference>
<reference evidence="6 7" key="1">
    <citation type="submission" date="2019-06" db="EMBL/GenBank/DDBJ databases">
        <title>Complete genome sequence of Cutibacterium acnes subsp. acnes NBRC 107605.</title>
        <authorList>
            <person name="Miura T."/>
            <person name="Furukawa M."/>
            <person name="Shimamura M."/>
            <person name="Ohyama Y."/>
            <person name="Yamazoe A."/>
            <person name="Kawasaki H."/>
        </authorList>
    </citation>
    <scope>NUCLEOTIDE SEQUENCE [LARGE SCALE GENOMIC DNA]</scope>
    <source>
        <strain evidence="6 7">NBRC 107605</strain>
    </source>
</reference>
<dbReference type="InterPro" id="IPR017871">
    <property type="entry name" value="ABC_transporter-like_CS"/>
</dbReference>
<protein>
    <recommendedName>
        <fullName evidence="5">ABC transporter domain-containing protein</fullName>
    </recommendedName>
</protein>
<keyword evidence="2" id="KW-0547">Nucleotide-binding</keyword>
<evidence type="ECO:0000256" key="2">
    <source>
        <dbReference type="ARBA" id="ARBA00022741"/>
    </source>
</evidence>
<evidence type="ECO:0000256" key="4">
    <source>
        <dbReference type="SAM" id="MobiDB-lite"/>
    </source>
</evidence>
<evidence type="ECO:0000259" key="5">
    <source>
        <dbReference type="PROSITE" id="PS50893"/>
    </source>
</evidence>
<organism evidence="6 7">
    <name type="scientific">Cutibacterium acnes subsp. acnes</name>
    <dbReference type="NCBI Taxonomy" id="1734925"/>
    <lineage>
        <taxon>Bacteria</taxon>
        <taxon>Bacillati</taxon>
        <taxon>Actinomycetota</taxon>
        <taxon>Actinomycetes</taxon>
        <taxon>Propionibacteriales</taxon>
        <taxon>Propionibacteriaceae</taxon>
        <taxon>Cutibacterium</taxon>
    </lineage>
</organism>
<dbReference type="InterPro" id="IPR017911">
    <property type="entry name" value="MacB-like_ATP-bd"/>
</dbReference>
<keyword evidence="1" id="KW-0813">Transport</keyword>
<dbReference type="Gene3D" id="3.40.50.300">
    <property type="entry name" value="P-loop containing nucleotide triphosphate hydrolases"/>
    <property type="match status" value="1"/>
</dbReference>
<accession>A0ABM7GXE2</accession>
<dbReference type="SUPFAM" id="SSF52540">
    <property type="entry name" value="P-loop containing nucleoside triphosphate hydrolases"/>
    <property type="match status" value="1"/>
</dbReference>